<dbReference type="Proteomes" id="UP000184604">
    <property type="component" value="Chromosome"/>
</dbReference>
<accession>A0A1L5FC35</accession>
<gene>
    <name evidence="1" type="ORF">BS101_18300</name>
</gene>
<dbReference type="EMBL" id="CP018335">
    <property type="protein sequence ID" value="APM40537.1"/>
    <property type="molecule type" value="Genomic_DNA"/>
</dbReference>
<dbReference type="InterPro" id="IPR018755">
    <property type="entry name" value="Phage_Mu_Gp48"/>
</dbReference>
<reference evidence="1 2" key="1">
    <citation type="submission" date="2016-12" db="EMBL/GenBank/DDBJ databases">
        <title>Complete genome sequence of Clostridium kluyveri JZZ isolated from the pit mud of a Chinese flavor liquor-making factory.</title>
        <authorList>
            <person name="Wang Y."/>
        </authorList>
    </citation>
    <scope>NUCLEOTIDE SEQUENCE [LARGE SCALE GENOMIC DNA]</scope>
    <source>
        <strain evidence="1 2">JZZ</strain>
    </source>
</reference>
<organism evidence="1 2">
    <name type="scientific">Clostridium kluyveri</name>
    <dbReference type="NCBI Taxonomy" id="1534"/>
    <lineage>
        <taxon>Bacteria</taxon>
        <taxon>Bacillati</taxon>
        <taxon>Bacillota</taxon>
        <taxon>Clostridia</taxon>
        <taxon>Eubacteriales</taxon>
        <taxon>Clostridiaceae</taxon>
        <taxon>Clostridium</taxon>
    </lineage>
</organism>
<evidence type="ECO:0000313" key="1">
    <source>
        <dbReference type="EMBL" id="APM40537.1"/>
    </source>
</evidence>
<dbReference type="Pfam" id="PF10076">
    <property type="entry name" value="Phage_Mu_Gp48"/>
    <property type="match status" value="1"/>
</dbReference>
<evidence type="ECO:0000313" key="2">
    <source>
        <dbReference type="Proteomes" id="UP000184604"/>
    </source>
</evidence>
<dbReference type="OrthoDB" id="1629754at2"/>
<dbReference type="RefSeq" id="WP_073540124.1">
    <property type="nucleotide sequence ID" value="NZ_CP018335.1"/>
</dbReference>
<name>A0A1L5FC35_CLOKL</name>
<dbReference type="AlphaFoldDB" id="A0A1L5FC35"/>
<evidence type="ECO:0008006" key="3">
    <source>
        <dbReference type="Google" id="ProtNLM"/>
    </source>
</evidence>
<protein>
    <recommendedName>
        <fullName evidence="3">Phage portal protein</fullName>
    </recommendedName>
</protein>
<sequence length="181" mass="20740">MSNTALKNYLPPIPADTKIFRGVLNSEDTEFNNMYGNIDNIKAQLNIDTATWALDIYERELGIITDYTKALDYRRSVIKSKSRGTGKLNAALIKLVCDSFTNGDVEVTFDGIIHIAFVNVYGVPSNIQDLKNAVNDIKPAYLLLDYIFRYIIWNEFDNYNKTFDQWDALDLTWDELEAYKG</sequence>
<proteinExistence type="predicted"/>